<dbReference type="Proteomes" id="UP000007013">
    <property type="component" value="Chromosome"/>
</dbReference>
<dbReference type="Gene3D" id="1.50.10.140">
    <property type="match status" value="1"/>
</dbReference>
<proteinExistence type="predicted"/>
<feature type="domain" description="Glycoamylase-like" evidence="1">
    <location>
        <begin position="218"/>
        <end position="429"/>
    </location>
</feature>
<dbReference type="Gene3D" id="2.60.40.1190">
    <property type="match status" value="1"/>
</dbReference>
<dbReference type="eggNOG" id="COG5368">
    <property type="taxonomic scope" value="Bacteria"/>
</dbReference>
<dbReference type="AlphaFoldDB" id="B2A006"/>
<dbReference type="CDD" id="cd09619">
    <property type="entry name" value="CBM9_like_4"/>
    <property type="match status" value="1"/>
</dbReference>
<sequence>MPFCSSLPSARWPRCVLAAILIATGVLELAAQPLRHPNLSGARPGAILSEDDHALLDDIQRASFLYFVEQTHPETGLVRDRARADGSPSEGKASIAASGFALSSWALAAHRGWVERDEALERVRLMLRFLANQAPRRHGFFYHFMEMETGARAWQCEISSIDTGLFLAGAIIAREYFQDPEITDLVNRLYRDVDWRWFLNGGDTVSMGWHDETGFSRYRWRIYSEHMMMSFLAMGAPANALEPSYWHAWKRLPAGTYAGYHFMQGPPLFIHQFAHAYVDFRDRRDAFVDYYQNSVLATLAQRRFCMDLRTEFSSWGERLWGITASDSATGYKAWGGPPRTTAYNALDGTIVPCAAAGSVPFAPYETMMVLRHIRTVYGDRVWKRYGFVDAFNPETGWVNPDVIGIDQGITILQAENARTGFFWSLFMRAPEVQRALSRSGFVSKRRAFTWPEREQLRELAATAWQSLANEPVTPDTLGLRITAVPAAQALGLVDGASAHRQLRELLSAAAPPATDTAVAEYAASLLTLRQAVPSLAADATRLLEAINWEQVTISSTKLGSASRLATFLKIGAGKSDPSAWDRLVRTPEVRGMVFVLSPGTVADQLRPSLWLDESSIITGASGAQLAYSAAVVPPPANGNPRPTPDLLTTALLLDNYPAELLARIKDAPPAPAWITSAAPADRAILLATVANVLVPEIVRDWFQADALVRATRANITDFTQASFGQNTSLYWRYELAGPFVEPAERRAVAVPASTPREAWQWTRIAGLEFKDSPADVRPDDPLLELRFAFTWDNEALHFHAEAIDTPAPNPPAPEREEIVELLIDPKGDGLVWRGPEDFHFVFRGSGEAIEWNHNRAPEARIERTPQGYTVEADIPWSLLGLTPQPGLELNLTTAVARNGRYEWEPSLKLNWRFFQRRDERYGLGKVKLQ</sequence>
<accession>B2A006</accession>
<keyword evidence="3" id="KW-1185">Reference proteome</keyword>
<name>B2A006_OPITP</name>
<dbReference type="Pfam" id="PF10091">
    <property type="entry name" value="Glycoamylase"/>
    <property type="match status" value="1"/>
</dbReference>
<reference evidence="2 3" key="1">
    <citation type="journal article" date="2011" name="J. Bacteriol.">
        <title>Genome sequence of the verrucomicrobium Opitutus terrae PB90-1, an abundant inhabitant of rice paddy soil ecosystems.</title>
        <authorList>
            <person name="van Passel M.W."/>
            <person name="Kant R."/>
            <person name="Palva A."/>
            <person name="Copeland A."/>
            <person name="Lucas S."/>
            <person name="Lapidus A."/>
            <person name="Glavina del Rio T."/>
            <person name="Pitluck S."/>
            <person name="Goltsman E."/>
            <person name="Clum A."/>
            <person name="Sun H."/>
            <person name="Schmutz J."/>
            <person name="Larimer F.W."/>
            <person name="Land M.L."/>
            <person name="Hauser L."/>
            <person name="Kyrpides N."/>
            <person name="Mikhailova N."/>
            <person name="Richardson P.P."/>
            <person name="Janssen P.H."/>
            <person name="de Vos W.M."/>
            <person name="Smidt H."/>
        </authorList>
    </citation>
    <scope>NUCLEOTIDE SEQUENCE [LARGE SCALE GENOMIC DNA]</scope>
    <source>
        <strain evidence="3">DSM 11246 / JCM 15787 / PB90-1</strain>
    </source>
</reference>
<dbReference type="STRING" id="452637.Oter_4068"/>
<evidence type="ECO:0000313" key="3">
    <source>
        <dbReference type="Proteomes" id="UP000007013"/>
    </source>
</evidence>
<gene>
    <name evidence="2" type="ordered locus">Oter_4068</name>
</gene>
<dbReference type="KEGG" id="ote:Oter_4068"/>
<dbReference type="HOGENOM" id="CLU_314698_0_0_0"/>
<evidence type="ECO:0000259" key="1">
    <source>
        <dbReference type="Pfam" id="PF10091"/>
    </source>
</evidence>
<evidence type="ECO:0000313" key="2">
    <source>
        <dbReference type="EMBL" id="ACB77342.1"/>
    </source>
</evidence>
<dbReference type="InterPro" id="IPR019282">
    <property type="entry name" value="Glycoamylase-like_cons_dom"/>
</dbReference>
<protein>
    <recommendedName>
        <fullName evidence="1">Glycoamylase-like domain-containing protein</fullName>
    </recommendedName>
</protein>
<dbReference type="SUPFAM" id="SSF49344">
    <property type="entry name" value="CBD9-like"/>
    <property type="match status" value="1"/>
</dbReference>
<dbReference type="EMBL" id="CP001032">
    <property type="protein sequence ID" value="ACB77342.1"/>
    <property type="molecule type" value="Genomic_DNA"/>
</dbReference>
<organism evidence="2 3">
    <name type="scientific">Opitutus terrae (strain DSM 11246 / JCM 15787 / PB90-1)</name>
    <dbReference type="NCBI Taxonomy" id="452637"/>
    <lineage>
        <taxon>Bacteria</taxon>
        <taxon>Pseudomonadati</taxon>
        <taxon>Verrucomicrobiota</taxon>
        <taxon>Opitutia</taxon>
        <taxon>Opitutales</taxon>
        <taxon>Opitutaceae</taxon>
        <taxon>Opitutus</taxon>
    </lineage>
</organism>